<dbReference type="Proteomes" id="UP000663873">
    <property type="component" value="Unassembled WGS sequence"/>
</dbReference>
<reference evidence="1" key="1">
    <citation type="submission" date="2021-02" db="EMBL/GenBank/DDBJ databases">
        <authorList>
            <person name="Nowell W R."/>
        </authorList>
    </citation>
    <scope>NUCLEOTIDE SEQUENCE</scope>
</reference>
<accession>A0A817TBZ0</accession>
<evidence type="ECO:0000313" key="3">
    <source>
        <dbReference type="Proteomes" id="UP000663825"/>
    </source>
</evidence>
<dbReference type="EMBL" id="CAJNXB010003409">
    <property type="protein sequence ID" value="CAF3312284.1"/>
    <property type="molecule type" value="Genomic_DNA"/>
</dbReference>
<proteinExistence type="predicted"/>
<organism evidence="1 3">
    <name type="scientific">Rotaria socialis</name>
    <dbReference type="NCBI Taxonomy" id="392032"/>
    <lineage>
        <taxon>Eukaryota</taxon>
        <taxon>Metazoa</taxon>
        <taxon>Spiralia</taxon>
        <taxon>Gnathifera</taxon>
        <taxon>Rotifera</taxon>
        <taxon>Eurotatoria</taxon>
        <taxon>Bdelloidea</taxon>
        <taxon>Philodinida</taxon>
        <taxon>Philodinidae</taxon>
        <taxon>Rotaria</taxon>
    </lineage>
</organism>
<protein>
    <submittedName>
        <fullName evidence="1">Uncharacterized protein</fullName>
    </submittedName>
</protein>
<gene>
    <name evidence="1" type="ORF">TIS948_LOCUS19384</name>
    <name evidence="2" type="ORF">UJA718_LOCUS27520</name>
</gene>
<dbReference type="EMBL" id="CAJOBP010007673">
    <property type="protein sequence ID" value="CAF4519445.1"/>
    <property type="molecule type" value="Genomic_DNA"/>
</dbReference>
<dbReference type="AlphaFoldDB" id="A0A817TBZ0"/>
<evidence type="ECO:0000313" key="1">
    <source>
        <dbReference type="EMBL" id="CAF3312284.1"/>
    </source>
</evidence>
<sequence length="105" mass="11770">MGRGSASWIGRLSSKRAAACVEENTDIVRTVVCDNNVWFVVAIDIGCYHNVWMNASWIGRLSNKRAVTYVEENTDIVRTVVCDNNVGFAVSIDIGYWRLGWLRAS</sequence>
<evidence type="ECO:0000313" key="2">
    <source>
        <dbReference type="EMBL" id="CAF4519445.1"/>
    </source>
</evidence>
<evidence type="ECO:0000313" key="4">
    <source>
        <dbReference type="Proteomes" id="UP000663873"/>
    </source>
</evidence>
<comment type="caution">
    <text evidence="1">The sequence shown here is derived from an EMBL/GenBank/DDBJ whole genome shotgun (WGS) entry which is preliminary data.</text>
</comment>
<keyword evidence="4" id="KW-1185">Reference proteome</keyword>
<dbReference type="Proteomes" id="UP000663825">
    <property type="component" value="Unassembled WGS sequence"/>
</dbReference>
<name>A0A817TBZ0_9BILA</name>